<sequence length="362" mass="39133">MLSTQQRAARSSFFLVFVLLVLATTITRNVEGHVRLECPPPLSGKTGEKIGPCDVSTDDGLLQSFPLQANALNTVTWLESISHPGAPVRFALSREGGGDSNGGEAATGFETCLLLDHIPHDALSRPTYRNESSWHRSSITLWIPDVQCERCYLQLISVMSDAAHGVPIDTKCAYRANTNNVIEIAETPESDFPACPAVYHSCSPVSIDGTIPRNDMDVCNTTEFEDQLGWPLTPRDNPDLYEHSIYYNRGDVGLYSTTDATLRFVGSPLTDATCTNTKYCDPDVSFEEILAIPDAAAYISLEGSCASVVKTKVEAYVPPAAAAVDSTINSSTSSSARTLTQLMIPATTATLTLLLMILFLGK</sequence>
<evidence type="ECO:0000313" key="4">
    <source>
        <dbReference type="Proteomes" id="UP000095751"/>
    </source>
</evidence>
<dbReference type="OrthoDB" id="40702at2759"/>
<protein>
    <submittedName>
        <fullName evidence="3">Uncharacterized protein</fullName>
    </submittedName>
</protein>
<dbReference type="EMBL" id="KV784494">
    <property type="protein sequence ID" value="OEU05739.1"/>
    <property type="molecule type" value="Genomic_DNA"/>
</dbReference>
<dbReference type="Proteomes" id="UP000095751">
    <property type="component" value="Unassembled WGS sequence"/>
</dbReference>
<keyword evidence="2" id="KW-0732">Signal</keyword>
<name>A0A1E7EIL9_9STRA</name>
<proteinExistence type="predicted"/>
<dbReference type="InParanoid" id="A0A1E7EIL9"/>
<feature type="signal peptide" evidence="2">
    <location>
        <begin position="1"/>
        <end position="23"/>
    </location>
</feature>
<evidence type="ECO:0000256" key="1">
    <source>
        <dbReference type="SAM" id="Phobius"/>
    </source>
</evidence>
<reference evidence="3 4" key="1">
    <citation type="submission" date="2016-09" db="EMBL/GenBank/DDBJ databases">
        <title>Extensive genetic diversity and differential bi-allelic expression allows diatom success in the polar Southern Ocean.</title>
        <authorList>
            <consortium name="DOE Joint Genome Institute"/>
            <person name="Mock T."/>
            <person name="Otillar R.P."/>
            <person name="Strauss J."/>
            <person name="Dupont C."/>
            <person name="Frickenhaus S."/>
            <person name="Maumus F."/>
            <person name="Mcmullan M."/>
            <person name="Sanges R."/>
            <person name="Schmutz J."/>
            <person name="Toseland A."/>
            <person name="Valas R."/>
            <person name="Veluchamy A."/>
            <person name="Ward B.J."/>
            <person name="Allen A."/>
            <person name="Barry K."/>
            <person name="Falciatore A."/>
            <person name="Ferrante M."/>
            <person name="Fortunato A.E."/>
            <person name="Gloeckner G."/>
            <person name="Gruber A."/>
            <person name="Hipkin R."/>
            <person name="Janech M."/>
            <person name="Kroth P."/>
            <person name="Leese F."/>
            <person name="Lindquist E."/>
            <person name="Lyon B.R."/>
            <person name="Martin J."/>
            <person name="Mayer C."/>
            <person name="Parker M."/>
            <person name="Quesneville H."/>
            <person name="Raymond J."/>
            <person name="Uhlig C."/>
            <person name="Valentin K.U."/>
            <person name="Worden A.Z."/>
            <person name="Armbrust E.V."/>
            <person name="Bowler C."/>
            <person name="Green B."/>
            <person name="Moulton V."/>
            <person name="Van Oosterhout C."/>
            <person name="Grigoriev I."/>
        </authorList>
    </citation>
    <scope>NUCLEOTIDE SEQUENCE [LARGE SCALE GENOMIC DNA]</scope>
    <source>
        <strain evidence="3 4">CCMP1102</strain>
    </source>
</reference>
<keyword evidence="1" id="KW-0472">Membrane</keyword>
<evidence type="ECO:0000313" key="3">
    <source>
        <dbReference type="EMBL" id="OEU05739.1"/>
    </source>
</evidence>
<organism evidence="3 4">
    <name type="scientific">Fragilariopsis cylindrus CCMP1102</name>
    <dbReference type="NCBI Taxonomy" id="635003"/>
    <lineage>
        <taxon>Eukaryota</taxon>
        <taxon>Sar</taxon>
        <taxon>Stramenopiles</taxon>
        <taxon>Ochrophyta</taxon>
        <taxon>Bacillariophyta</taxon>
        <taxon>Bacillariophyceae</taxon>
        <taxon>Bacillariophycidae</taxon>
        <taxon>Bacillariales</taxon>
        <taxon>Bacillariaceae</taxon>
        <taxon>Fragilariopsis</taxon>
    </lineage>
</organism>
<keyword evidence="4" id="KW-1185">Reference proteome</keyword>
<dbReference type="AlphaFoldDB" id="A0A1E7EIL9"/>
<keyword evidence="1" id="KW-1133">Transmembrane helix</keyword>
<dbReference type="KEGG" id="fcy:FRACYDRAFT_258474"/>
<accession>A0A1E7EIL9</accession>
<feature type="transmembrane region" description="Helical" evidence="1">
    <location>
        <begin position="342"/>
        <end position="361"/>
    </location>
</feature>
<gene>
    <name evidence="3" type="ORF">FRACYDRAFT_258474</name>
</gene>
<keyword evidence="1" id="KW-0812">Transmembrane</keyword>
<evidence type="ECO:0000256" key="2">
    <source>
        <dbReference type="SAM" id="SignalP"/>
    </source>
</evidence>
<feature type="chain" id="PRO_5009191987" evidence="2">
    <location>
        <begin position="24"/>
        <end position="362"/>
    </location>
</feature>